<feature type="chain" id="PRO_5016445544" evidence="1">
    <location>
        <begin position="23"/>
        <end position="174"/>
    </location>
</feature>
<keyword evidence="1" id="KW-0732">Signal</keyword>
<accession>A0A318S996</accession>
<dbReference type="Proteomes" id="UP000248326">
    <property type="component" value="Unassembled WGS sequence"/>
</dbReference>
<gene>
    <name evidence="2" type="ORF">DES52_105195</name>
</gene>
<comment type="caution">
    <text evidence="2">The sequence shown here is derived from an EMBL/GenBank/DDBJ whole genome shotgun (WGS) entry which is preliminary data.</text>
</comment>
<dbReference type="EMBL" id="QJSX01000005">
    <property type="protein sequence ID" value="PYE54557.1"/>
    <property type="molecule type" value="Genomic_DNA"/>
</dbReference>
<proteinExistence type="predicted"/>
<dbReference type="AlphaFoldDB" id="A0A318S996"/>
<evidence type="ECO:0000313" key="2">
    <source>
        <dbReference type="EMBL" id="PYE54557.1"/>
    </source>
</evidence>
<feature type="signal peptide" evidence="1">
    <location>
        <begin position="1"/>
        <end position="22"/>
    </location>
</feature>
<reference evidence="2 3" key="1">
    <citation type="submission" date="2018-06" db="EMBL/GenBank/DDBJ databases">
        <title>Genomic Encyclopedia of Type Strains, Phase IV (KMG-IV): sequencing the most valuable type-strain genomes for metagenomic binning, comparative biology and taxonomic classification.</title>
        <authorList>
            <person name="Goeker M."/>
        </authorList>
    </citation>
    <scope>NUCLEOTIDE SEQUENCE [LARGE SCALE GENOMIC DNA]</scope>
    <source>
        <strain evidence="2 3">DSM 18048</strain>
    </source>
</reference>
<protein>
    <submittedName>
        <fullName evidence="2">Uncharacterized protein</fullName>
    </submittedName>
</protein>
<keyword evidence="3" id="KW-1185">Reference proteome</keyword>
<evidence type="ECO:0000256" key="1">
    <source>
        <dbReference type="SAM" id="SignalP"/>
    </source>
</evidence>
<sequence length="174" mass="19030">MKRSTLSLLSALALLASSNVFASRWHDNLKVLSGPEVCIDQAMISTGPSFDEQLGQFVAGALRSDAAYRGLNFGKVKVDDCAGFLYFVGTIKNTPSGIVYGGHLQLVIQTGTLNDIKTTRLKTVSEGGKVDYVPIWDVETVVGIAPNRDDLMKVLAREAVDMFKVFVEDWYAKH</sequence>
<evidence type="ECO:0000313" key="3">
    <source>
        <dbReference type="Proteomes" id="UP000248326"/>
    </source>
</evidence>
<organism evidence="2 3">
    <name type="scientific">Deinococcus yavapaiensis KR-236</name>
    <dbReference type="NCBI Taxonomy" id="694435"/>
    <lineage>
        <taxon>Bacteria</taxon>
        <taxon>Thermotogati</taxon>
        <taxon>Deinococcota</taxon>
        <taxon>Deinococci</taxon>
        <taxon>Deinococcales</taxon>
        <taxon>Deinococcaceae</taxon>
        <taxon>Deinococcus</taxon>
    </lineage>
</organism>
<dbReference type="RefSeq" id="WP_110886322.1">
    <property type="nucleotide sequence ID" value="NZ_QJSX01000005.1"/>
</dbReference>
<name>A0A318S996_9DEIO</name>